<feature type="region of interest" description="Disordered" evidence="1">
    <location>
        <begin position="49"/>
        <end position="68"/>
    </location>
</feature>
<name>A0A2R7Y1U9_9ARCH</name>
<evidence type="ECO:0000256" key="1">
    <source>
        <dbReference type="SAM" id="MobiDB-lite"/>
    </source>
</evidence>
<accession>A0A2R7Y1U9</accession>
<proteinExistence type="predicted"/>
<organism evidence="2 3">
    <name type="scientific">Candidatus Terraquivivens tikiterensis</name>
    <dbReference type="NCBI Taxonomy" id="1980982"/>
    <lineage>
        <taxon>Archaea</taxon>
        <taxon>Nitrososphaerota</taxon>
        <taxon>Candidatus Wolframiiraptoraceae</taxon>
        <taxon>Candidatus Terraquivivens</taxon>
    </lineage>
</organism>
<dbReference type="Proteomes" id="UP000244066">
    <property type="component" value="Unassembled WGS sequence"/>
</dbReference>
<sequence length="68" mass="8128">MAGLSFRWISERLSITYASRESVRLWRDKFSKLYNPVKRIMRREVVQKAKGEDEKILQQHNHPKKEGA</sequence>
<dbReference type="EMBL" id="NDWU01000016">
    <property type="protein sequence ID" value="PUA31504.1"/>
    <property type="molecule type" value="Genomic_DNA"/>
</dbReference>
<dbReference type="AlphaFoldDB" id="A0A2R7Y1U9"/>
<reference evidence="2 3" key="1">
    <citation type="submission" date="2017-04" db="EMBL/GenBank/DDBJ databases">
        <title>Draft Aigarchaeota genome from a New Zealand hot spring.</title>
        <authorList>
            <person name="Reysenbach A.-L."/>
            <person name="Donaho J.A."/>
            <person name="Gerhart J."/>
            <person name="Kelley J.F."/>
            <person name="Kouba K."/>
            <person name="Podar M."/>
            <person name="Stott M."/>
        </authorList>
    </citation>
    <scope>NUCLEOTIDE SEQUENCE [LARGE SCALE GENOMIC DNA]</scope>
    <source>
        <strain evidence="2">NZ13_MG1</strain>
    </source>
</reference>
<gene>
    <name evidence="2" type="ORF">B9J98_06030</name>
</gene>
<comment type="caution">
    <text evidence="2">The sequence shown here is derived from an EMBL/GenBank/DDBJ whole genome shotgun (WGS) entry which is preliminary data.</text>
</comment>
<evidence type="ECO:0000313" key="3">
    <source>
        <dbReference type="Proteomes" id="UP000244066"/>
    </source>
</evidence>
<evidence type="ECO:0000313" key="2">
    <source>
        <dbReference type="EMBL" id="PUA31504.1"/>
    </source>
</evidence>
<protein>
    <submittedName>
        <fullName evidence="2">Uncharacterized protein</fullName>
    </submittedName>
</protein>